<gene>
    <name evidence="2" type="ORF">M407DRAFT_142612</name>
</gene>
<evidence type="ECO:0000313" key="2">
    <source>
        <dbReference type="EMBL" id="KIO19941.1"/>
    </source>
</evidence>
<dbReference type="AlphaFoldDB" id="A0A0C3Q7F0"/>
<dbReference type="HOGENOM" id="CLU_2887492_0_0_1"/>
<accession>A0A0C3Q7F0</accession>
<keyword evidence="3" id="KW-1185">Reference proteome</keyword>
<reference evidence="3" key="2">
    <citation type="submission" date="2015-01" db="EMBL/GenBank/DDBJ databases">
        <title>Evolutionary Origins and Diversification of the Mycorrhizal Mutualists.</title>
        <authorList>
            <consortium name="DOE Joint Genome Institute"/>
            <consortium name="Mycorrhizal Genomics Consortium"/>
            <person name="Kohler A."/>
            <person name="Kuo A."/>
            <person name="Nagy L.G."/>
            <person name="Floudas D."/>
            <person name="Copeland A."/>
            <person name="Barry K.W."/>
            <person name="Cichocki N."/>
            <person name="Veneault-Fourrey C."/>
            <person name="LaButti K."/>
            <person name="Lindquist E.A."/>
            <person name="Lipzen A."/>
            <person name="Lundell T."/>
            <person name="Morin E."/>
            <person name="Murat C."/>
            <person name="Riley R."/>
            <person name="Ohm R."/>
            <person name="Sun H."/>
            <person name="Tunlid A."/>
            <person name="Henrissat B."/>
            <person name="Grigoriev I.V."/>
            <person name="Hibbett D.S."/>
            <person name="Martin F."/>
        </authorList>
    </citation>
    <scope>NUCLEOTIDE SEQUENCE [LARGE SCALE GENOMIC DNA]</scope>
    <source>
        <strain evidence="3">MUT 4182</strain>
    </source>
</reference>
<name>A0A0C3Q7F0_9AGAM</name>
<reference evidence="2 3" key="1">
    <citation type="submission" date="2014-04" db="EMBL/GenBank/DDBJ databases">
        <authorList>
            <consortium name="DOE Joint Genome Institute"/>
            <person name="Kuo A."/>
            <person name="Girlanda M."/>
            <person name="Perotto S."/>
            <person name="Kohler A."/>
            <person name="Nagy L.G."/>
            <person name="Floudas D."/>
            <person name="Copeland A."/>
            <person name="Barry K.W."/>
            <person name="Cichocki N."/>
            <person name="Veneault-Fourrey C."/>
            <person name="LaButti K."/>
            <person name="Lindquist E.A."/>
            <person name="Lipzen A."/>
            <person name="Lundell T."/>
            <person name="Morin E."/>
            <person name="Murat C."/>
            <person name="Sun H."/>
            <person name="Tunlid A."/>
            <person name="Henrissat B."/>
            <person name="Grigoriev I.V."/>
            <person name="Hibbett D.S."/>
            <person name="Martin F."/>
            <person name="Nordberg H.P."/>
            <person name="Cantor M.N."/>
            <person name="Hua S.X."/>
        </authorList>
    </citation>
    <scope>NUCLEOTIDE SEQUENCE [LARGE SCALE GENOMIC DNA]</scope>
    <source>
        <strain evidence="2 3">MUT 4182</strain>
    </source>
</reference>
<evidence type="ECO:0000256" key="1">
    <source>
        <dbReference type="SAM" id="MobiDB-lite"/>
    </source>
</evidence>
<dbReference type="Proteomes" id="UP000054248">
    <property type="component" value="Unassembled WGS sequence"/>
</dbReference>
<sequence>MLGTVRVSSLRIPYRRQEVSRPVGPVAPPSPKRGSKRFISSPRTSGYKLRLDYRIGHGKTWGC</sequence>
<organism evidence="2 3">
    <name type="scientific">Tulasnella calospora MUT 4182</name>
    <dbReference type="NCBI Taxonomy" id="1051891"/>
    <lineage>
        <taxon>Eukaryota</taxon>
        <taxon>Fungi</taxon>
        <taxon>Dikarya</taxon>
        <taxon>Basidiomycota</taxon>
        <taxon>Agaricomycotina</taxon>
        <taxon>Agaricomycetes</taxon>
        <taxon>Cantharellales</taxon>
        <taxon>Tulasnellaceae</taxon>
        <taxon>Tulasnella</taxon>
    </lineage>
</organism>
<protein>
    <submittedName>
        <fullName evidence="2">Uncharacterized protein</fullName>
    </submittedName>
</protein>
<proteinExistence type="predicted"/>
<feature type="region of interest" description="Disordered" evidence="1">
    <location>
        <begin position="19"/>
        <end position="43"/>
    </location>
</feature>
<evidence type="ECO:0000313" key="3">
    <source>
        <dbReference type="Proteomes" id="UP000054248"/>
    </source>
</evidence>
<dbReference type="EMBL" id="KN823195">
    <property type="protein sequence ID" value="KIO19941.1"/>
    <property type="molecule type" value="Genomic_DNA"/>
</dbReference>